<evidence type="ECO:0000256" key="3">
    <source>
        <dbReference type="ARBA" id="ARBA00022989"/>
    </source>
</evidence>
<comment type="subcellular location">
    <subcellularLocation>
        <location evidence="1">Membrane</location>
    </subcellularLocation>
</comment>
<evidence type="ECO:0000313" key="8">
    <source>
        <dbReference type="EnsemblMetazoa" id="XP_038048245.1"/>
    </source>
</evidence>
<dbReference type="PRINTS" id="PR00237">
    <property type="entry name" value="GPCRRHODOPSN"/>
</dbReference>
<name>A0A913ZBH8_PATMI</name>
<feature type="domain" description="G-protein coupled receptors family 1 profile" evidence="7">
    <location>
        <begin position="35"/>
        <end position="308"/>
    </location>
</feature>
<dbReference type="GO" id="GO:0016020">
    <property type="term" value="C:membrane"/>
    <property type="evidence" value="ECO:0007669"/>
    <property type="project" value="UniProtKB-SubCell"/>
</dbReference>
<sequence length="343" mass="38120">MSTKNATSLISLEEAQTNAWVCQIIAAAGVLGFLGNLLVCFVILRVRFLHNMTNYLLVNLAVADMLICLSAFFHYISASGRCTIINFVPASTLGRELFCRLVTSQSLIWAFSNAGANNLCVVTLERYIAIVHPLQYARRVTATKMKTLVALLWMLSVLLSLPFIFTISASDDPDKACSDITYPHPAFPVLLGVVMVSFTYILPVILMSLAYYKIQVTLKRQAKALNLQRAKAAAYDLVIARQHVISMLTIVLGTLIIFWTPDSICVILCLHPTSDSTLDFCDTESFKYISGITSFLLYLNSVVNPIIYELKYKKFRKGLRAVFCTCLDEHGGSNAVDAEMARR</sequence>
<comment type="similarity">
    <text evidence="5">Belongs to the G-protein coupled receptor 1 family.</text>
</comment>
<dbReference type="Proteomes" id="UP000887568">
    <property type="component" value="Unplaced"/>
</dbReference>
<dbReference type="PANTHER" id="PTHR45698">
    <property type="entry name" value="TRACE AMINE-ASSOCIATED RECEPTOR 19N-RELATED"/>
    <property type="match status" value="1"/>
</dbReference>
<evidence type="ECO:0000256" key="6">
    <source>
        <dbReference type="SAM" id="Phobius"/>
    </source>
</evidence>
<dbReference type="OMA" id="TEGYHAS"/>
<dbReference type="InterPro" id="IPR000276">
    <property type="entry name" value="GPCR_Rhodpsn"/>
</dbReference>
<evidence type="ECO:0000256" key="4">
    <source>
        <dbReference type="ARBA" id="ARBA00023136"/>
    </source>
</evidence>
<dbReference type="SUPFAM" id="SSF81321">
    <property type="entry name" value="Family A G protein-coupled receptor-like"/>
    <property type="match status" value="1"/>
</dbReference>
<keyword evidence="5" id="KW-0297">G-protein coupled receptor</keyword>
<accession>A0A913ZBH8</accession>
<evidence type="ECO:0000259" key="7">
    <source>
        <dbReference type="PROSITE" id="PS50262"/>
    </source>
</evidence>
<evidence type="ECO:0000256" key="1">
    <source>
        <dbReference type="ARBA" id="ARBA00004370"/>
    </source>
</evidence>
<keyword evidence="5" id="KW-0675">Receptor</keyword>
<keyword evidence="3 6" id="KW-1133">Transmembrane helix</keyword>
<dbReference type="InterPro" id="IPR017452">
    <property type="entry name" value="GPCR_Rhodpsn_7TM"/>
</dbReference>
<dbReference type="GO" id="GO:0004930">
    <property type="term" value="F:G protein-coupled receptor activity"/>
    <property type="evidence" value="ECO:0007669"/>
    <property type="project" value="UniProtKB-KW"/>
</dbReference>
<dbReference type="Gene3D" id="1.20.1070.10">
    <property type="entry name" value="Rhodopsin 7-helix transmembrane proteins"/>
    <property type="match status" value="1"/>
</dbReference>
<feature type="transmembrane region" description="Helical" evidence="6">
    <location>
        <begin position="233"/>
        <end position="259"/>
    </location>
</feature>
<proteinExistence type="inferred from homology"/>
<dbReference type="PROSITE" id="PS00237">
    <property type="entry name" value="G_PROTEIN_RECEP_F1_1"/>
    <property type="match status" value="1"/>
</dbReference>
<keyword evidence="5" id="KW-0807">Transducer</keyword>
<feature type="transmembrane region" description="Helical" evidence="6">
    <location>
        <begin position="20"/>
        <end position="44"/>
    </location>
</feature>
<evidence type="ECO:0000313" key="9">
    <source>
        <dbReference type="Proteomes" id="UP000887568"/>
    </source>
</evidence>
<evidence type="ECO:0000256" key="5">
    <source>
        <dbReference type="RuleBase" id="RU000688"/>
    </source>
</evidence>
<organism evidence="8 9">
    <name type="scientific">Patiria miniata</name>
    <name type="common">Bat star</name>
    <name type="synonym">Asterina miniata</name>
    <dbReference type="NCBI Taxonomy" id="46514"/>
    <lineage>
        <taxon>Eukaryota</taxon>
        <taxon>Metazoa</taxon>
        <taxon>Echinodermata</taxon>
        <taxon>Eleutherozoa</taxon>
        <taxon>Asterozoa</taxon>
        <taxon>Asteroidea</taxon>
        <taxon>Valvatacea</taxon>
        <taxon>Valvatida</taxon>
        <taxon>Asterinidae</taxon>
        <taxon>Patiria</taxon>
    </lineage>
</organism>
<dbReference type="EnsemblMetazoa" id="XM_038192317.1">
    <property type="protein sequence ID" value="XP_038048245.1"/>
    <property type="gene ID" value="LOC119722274"/>
</dbReference>
<feature type="transmembrane region" description="Helical" evidence="6">
    <location>
        <begin position="56"/>
        <end position="76"/>
    </location>
</feature>
<dbReference type="RefSeq" id="XP_038048245.1">
    <property type="nucleotide sequence ID" value="XM_038192317.1"/>
</dbReference>
<keyword evidence="4 6" id="KW-0472">Membrane</keyword>
<feature type="transmembrane region" description="Helical" evidence="6">
    <location>
        <begin position="288"/>
        <end position="310"/>
    </location>
</feature>
<protein>
    <recommendedName>
        <fullName evidence="7">G-protein coupled receptors family 1 profile domain-containing protein</fullName>
    </recommendedName>
</protein>
<keyword evidence="2 5" id="KW-0812">Transmembrane</keyword>
<dbReference type="GeneID" id="119722274"/>
<reference evidence="8" key="1">
    <citation type="submission" date="2022-11" db="UniProtKB">
        <authorList>
            <consortium name="EnsemblMetazoa"/>
        </authorList>
    </citation>
    <scope>IDENTIFICATION</scope>
</reference>
<dbReference type="Pfam" id="PF00001">
    <property type="entry name" value="7tm_1"/>
    <property type="match status" value="1"/>
</dbReference>
<dbReference type="PANTHER" id="PTHR45698:SF1">
    <property type="entry name" value="TRACE AMINE-ASSOCIATED RECEPTOR 13C-LIKE"/>
    <property type="match status" value="1"/>
</dbReference>
<evidence type="ECO:0000256" key="2">
    <source>
        <dbReference type="ARBA" id="ARBA00022692"/>
    </source>
</evidence>
<dbReference type="CDD" id="cd00637">
    <property type="entry name" value="7tm_classA_rhodopsin-like"/>
    <property type="match status" value="1"/>
</dbReference>
<dbReference type="PROSITE" id="PS50262">
    <property type="entry name" value="G_PROTEIN_RECEP_F1_2"/>
    <property type="match status" value="1"/>
</dbReference>
<keyword evidence="9" id="KW-1185">Reference proteome</keyword>
<dbReference type="OrthoDB" id="5950040at2759"/>
<feature type="transmembrane region" description="Helical" evidence="6">
    <location>
        <begin position="148"/>
        <end position="169"/>
    </location>
</feature>
<dbReference type="AlphaFoldDB" id="A0A913ZBH8"/>
<feature type="transmembrane region" description="Helical" evidence="6">
    <location>
        <begin position="189"/>
        <end position="212"/>
    </location>
</feature>